<name>U1HM86_ENDPU</name>
<feature type="transmembrane region" description="Helical" evidence="5">
    <location>
        <begin position="62"/>
        <end position="82"/>
    </location>
</feature>
<evidence type="ECO:0000256" key="4">
    <source>
        <dbReference type="ARBA" id="ARBA00023136"/>
    </source>
</evidence>
<feature type="transmembrane region" description="Helical" evidence="5">
    <location>
        <begin position="226"/>
        <end position="248"/>
    </location>
</feature>
<evidence type="ECO:0008006" key="8">
    <source>
        <dbReference type="Google" id="ProtNLM"/>
    </source>
</evidence>
<dbReference type="SUPFAM" id="SSF103473">
    <property type="entry name" value="MFS general substrate transporter"/>
    <property type="match status" value="1"/>
</dbReference>
<evidence type="ECO:0000256" key="1">
    <source>
        <dbReference type="ARBA" id="ARBA00004141"/>
    </source>
</evidence>
<gene>
    <name evidence="6" type="ORF">EPUS_07438</name>
</gene>
<dbReference type="AlphaFoldDB" id="U1HM86"/>
<keyword evidence="3 5" id="KW-1133">Transmembrane helix</keyword>
<evidence type="ECO:0000313" key="6">
    <source>
        <dbReference type="EMBL" id="ERF71410.1"/>
    </source>
</evidence>
<dbReference type="HOGENOM" id="CLU_001265_11_2_1"/>
<evidence type="ECO:0000256" key="2">
    <source>
        <dbReference type="ARBA" id="ARBA00022692"/>
    </source>
</evidence>
<keyword evidence="7" id="KW-1185">Reference proteome</keyword>
<evidence type="ECO:0000256" key="3">
    <source>
        <dbReference type="ARBA" id="ARBA00022989"/>
    </source>
</evidence>
<protein>
    <recommendedName>
        <fullName evidence="8">Major facilitator superfamily (MFS) profile domain-containing protein</fullName>
    </recommendedName>
</protein>
<evidence type="ECO:0000313" key="7">
    <source>
        <dbReference type="Proteomes" id="UP000019373"/>
    </source>
</evidence>
<dbReference type="PANTHER" id="PTHR48022:SF5">
    <property type="entry name" value="ALPHA-GLUCOSIDES PERMEASE MPH2-RELATED"/>
    <property type="match status" value="1"/>
</dbReference>
<organism evidence="6 7">
    <name type="scientific">Endocarpon pusillum (strain Z07020 / HMAS-L-300199)</name>
    <name type="common">Lichen-forming fungus</name>
    <dbReference type="NCBI Taxonomy" id="1263415"/>
    <lineage>
        <taxon>Eukaryota</taxon>
        <taxon>Fungi</taxon>
        <taxon>Dikarya</taxon>
        <taxon>Ascomycota</taxon>
        <taxon>Pezizomycotina</taxon>
        <taxon>Eurotiomycetes</taxon>
        <taxon>Chaetothyriomycetidae</taxon>
        <taxon>Verrucariales</taxon>
        <taxon>Verrucariaceae</taxon>
        <taxon>Endocarpon</taxon>
    </lineage>
</organism>
<dbReference type="RefSeq" id="XP_007802969.1">
    <property type="nucleotide sequence ID" value="XM_007804778.1"/>
</dbReference>
<evidence type="ECO:0000256" key="5">
    <source>
        <dbReference type="SAM" id="Phobius"/>
    </source>
</evidence>
<sequence>MESRCRSSVVDIARPDDGVLRINDEAIRRMSVANPDIRNINQEARNATENEQNMTPRQDLKLYPKAVLFSIIFSTAVVMEGYDLSVMNSFYAFTPFKNFYGDQPDPEEGGMLVSAKWQTGISNGVQVGSIFGLYLNGIISEAIGYKKTKFGSLVLMIAFVFIPFFAQNLPTLLAGGILQGMPWASFKPRQLLTRRKYARSLYGQLLPPTSTCVGLWASLSPPASCAAFLIPVPILIGTIFAPESPWWLTRKGRYEDAKKSLLALTLRKSDTPFNPDEQVSMMKATTKLEKALSKSASYLQCFRGTDARRTEIASVAWVIQAFCGSAFMGYSTQLYERAGLTNENSFNMSLGQYAMGAVGTMGS</sequence>
<keyword evidence="4 5" id="KW-0472">Membrane</keyword>
<dbReference type="InterPro" id="IPR036259">
    <property type="entry name" value="MFS_trans_sf"/>
</dbReference>
<comment type="subcellular location">
    <subcellularLocation>
        <location evidence="1">Membrane</location>
        <topology evidence="1">Multi-pass membrane protein</topology>
    </subcellularLocation>
</comment>
<proteinExistence type="predicted"/>
<reference evidence="7" key="1">
    <citation type="journal article" date="2014" name="BMC Genomics">
        <title>Genome characteristics reveal the impact of lichenization on lichen-forming fungus Endocarpon pusillum Hedwig (Verrucariales, Ascomycota).</title>
        <authorList>
            <person name="Wang Y.-Y."/>
            <person name="Liu B."/>
            <person name="Zhang X.-Y."/>
            <person name="Zhou Q.-M."/>
            <person name="Zhang T."/>
            <person name="Li H."/>
            <person name="Yu Y.-F."/>
            <person name="Zhang X.-L."/>
            <person name="Hao X.-Y."/>
            <person name="Wang M."/>
            <person name="Wang L."/>
            <person name="Wei J.-C."/>
        </authorList>
    </citation>
    <scope>NUCLEOTIDE SEQUENCE [LARGE SCALE GENOMIC DNA]</scope>
    <source>
        <strain evidence="7">Z07020 / HMAS-L-300199</strain>
    </source>
</reference>
<dbReference type="Pfam" id="PF00083">
    <property type="entry name" value="Sugar_tr"/>
    <property type="match status" value="2"/>
</dbReference>
<dbReference type="InterPro" id="IPR050360">
    <property type="entry name" value="MFS_Sugar_Transporters"/>
</dbReference>
<dbReference type="Gene3D" id="1.20.1250.20">
    <property type="entry name" value="MFS general substrate transporter like domains"/>
    <property type="match status" value="2"/>
</dbReference>
<dbReference type="OrthoDB" id="6612291at2759"/>
<dbReference type="eggNOG" id="KOG0254">
    <property type="taxonomic scope" value="Eukaryota"/>
</dbReference>
<dbReference type="Proteomes" id="UP000019373">
    <property type="component" value="Unassembled WGS sequence"/>
</dbReference>
<feature type="transmembrane region" description="Helical" evidence="5">
    <location>
        <begin position="153"/>
        <end position="180"/>
    </location>
</feature>
<dbReference type="GO" id="GO:0005351">
    <property type="term" value="F:carbohydrate:proton symporter activity"/>
    <property type="evidence" value="ECO:0007669"/>
    <property type="project" value="TreeGrafter"/>
</dbReference>
<dbReference type="GO" id="GO:0016020">
    <property type="term" value="C:membrane"/>
    <property type="evidence" value="ECO:0007669"/>
    <property type="project" value="UniProtKB-SubCell"/>
</dbReference>
<dbReference type="OMA" id="QASNIEW"/>
<dbReference type="PANTHER" id="PTHR48022">
    <property type="entry name" value="PLASTIDIC GLUCOSE TRANSPORTER 4"/>
    <property type="match status" value="1"/>
</dbReference>
<keyword evidence="2 5" id="KW-0812">Transmembrane</keyword>
<dbReference type="EMBL" id="KE721216">
    <property type="protein sequence ID" value="ERF71410.1"/>
    <property type="molecule type" value="Genomic_DNA"/>
</dbReference>
<dbReference type="GeneID" id="19242321"/>
<accession>U1HM86</accession>
<dbReference type="InterPro" id="IPR005828">
    <property type="entry name" value="MFS_sugar_transport-like"/>
</dbReference>